<proteinExistence type="predicted"/>
<name>A0A7G9YII3_9EURY</name>
<organism evidence="2">
    <name type="scientific">Candidatus Methanogaster sp. ANME-2c ERB4</name>
    <dbReference type="NCBI Taxonomy" id="2759911"/>
    <lineage>
        <taxon>Archaea</taxon>
        <taxon>Methanobacteriati</taxon>
        <taxon>Methanobacteriota</taxon>
        <taxon>Stenosarchaea group</taxon>
        <taxon>Methanomicrobia</taxon>
        <taxon>Methanosarcinales</taxon>
        <taxon>ANME-2 cluster</taxon>
        <taxon>Candidatus Methanogasteraceae</taxon>
        <taxon>Candidatus Methanogaster</taxon>
    </lineage>
</organism>
<accession>A0A7G9YII3</accession>
<gene>
    <name evidence="2" type="ORF">GNFHAPIE_00022</name>
    <name evidence="1" type="ORF">IKJKAPDM_00008</name>
</gene>
<dbReference type="EMBL" id="MT631276">
    <property type="protein sequence ID" value="QNO47817.1"/>
    <property type="molecule type" value="Genomic_DNA"/>
</dbReference>
<dbReference type="AlphaFoldDB" id="A0A7G9YII3"/>
<sequence length="79" mass="8984">MVCGEDDQSVLPQFVLVVSISQSILIFQLGAGNFWMGSVQHSDAPIIRRSRPDPHRLCELLKRRNRGENSDVTRLWIHG</sequence>
<evidence type="ECO:0000313" key="2">
    <source>
        <dbReference type="EMBL" id="QNO47817.1"/>
    </source>
</evidence>
<reference evidence="2" key="1">
    <citation type="submission" date="2020-06" db="EMBL/GenBank/DDBJ databases">
        <title>Unique genomic features of the anaerobic methanotrophic archaea.</title>
        <authorList>
            <person name="Chadwick G.L."/>
            <person name="Skennerton C.T."/>
            <person name="Laso-Perez R."/>
            <person name="Leu A.O."/>
            <person name="Speth D.R."/>
            <person name="Yu H."/>
            <person name="Morgan-Lang C."/>
            <person name="Hatzenpichler R."/>
            <person name="Goudeau D."/>
            <person name="Malmstrom R."/>
            <person name="Brazelton W.J."/>
            <person name="Woyke T."/>
            <person name="Hallam S.J."/>
            <person name="Tyson G.W."/>
            <person name="Wegener G."/>
            <person name="Boetius A."/>
            <person name="Orphan V."/>
        </authorList>
    </citation>
    <scope>NUCLEOTIDE SEQUENCE</scope>
</reference>
<dbReference type="EMBL" id="MT631145">
    <property type="protein sequence ID" value="QNO45698.1"/>
    <property type="molecule type" value="Genomic_DNA"/>
</dbReference>
<evidence type="ECO:0000313" key="1">
    <source>
        <dbReference type="EMBL" id="QNO45698.1"/>
    </source>
</evidence>
<protein>
    <submittedName>
        <fullName evidence="2">Uncharacterized protein</fullName>
    </submittedName>
</protein>